<organism evidence="1">
    <name type="scientific">Phenylobacterium glaciei</name>
    <dbReference type="NCBI Taxonomy" id="2803784"/>
    <lineage>
        <taxon>Bacteria</taxon>
        <taxon>Pseudomonadati</taxon>
        <taxon>Pseudomonadota</taxon>
        <taxon>Alphaproteobacteria</taxon>
        <taxon>Caulobacterales</taxon>
        <taxon>Caulobacteraceae</taxon>
        <taxon>Phenylobacterium</taxon>
    </lineage>
</organism>
<dbReference type="AlphaFoldDB" id="A0A974S765"/>
<accession>A0A974S765</accession>
<dbReference type="EMBL" id="CP068570">
    <property type="protein sequence ID" value="QQZ48664.1"/>
    <property type="molecule type" value="Genomic_DNA"/>
</dbReference>
<sequence length="55" mass="6319">MFGLERRTKALFSWPAYLGAKVPFPFLPIDHVYAGKGWRTVSVKRGPGWVRTTIR</sequence>
<gene>
    <name evidence="1" type="ORF">JKL49_14190</name>
</gene>
<evidence type="ECO:0000313" key="1">
    <source>
        <dbReference type="EMBL" id="QQZ48664.1"/>
    </source>
</evidence>
<reference evidence="1" key="1">
    <citation type="submission" date="2021-01" db="EMBL/GenBank/DDBJ databases">
        <title>Genome sequence of Phenylobacterium sp. 20VBR1 isolated from a valley glaceir, Ny-Alesund, Svalbard.</title>
        <authorList>
            <person name="Thomas F.A."/>
            <person name="Krishnan K.P."/>
            <person name="Sinha R.K."/>
        </authorList>
    </citation>
    <scope>NUCLEOTIDE SEQUENCE</scope>
    <source>
        <strain evidence="1">20VBR1</strain>
    </source>
</reference>
<protein>
    <submittedName>
        <fullName evidence="1">Uncharacterized protein</fullName>
    </submittedName>
</protein>
<proteinExistence type="predicted"/>
<name>A0A974S765_9CAUL</name>